<sequence>MFEGDRTPCRQRRPAPNGTVTLLRADKSTVTVSWQSGPGGALFAVDPRDKARSSGLDNAVVVRPTATGCPSGKMCIFESANWGGWTLEIPGGTSIEDLSQVPCSGCQTSSHHPASNGTFNDQMSSWTNLSGLAYCWTFNAGRQGEFHPVANGVSVNVTEHENDEASSVVQAFC</sequence>
<dbReference type="EMBL" id="JBHTIS010001484">
    <property type="protein sequence ID" value="MFD1048254.1"/>
    <property type="molecule type" value="Genomic_DNA"/>
</dbReference>
<organism evidence="1 2">
    <name type="scientific">Kibdelosporangium lantanae</name>
    <dbReference type="NCBI Taxonomy" id="1497396"/>
    <lineage>
        <taxon>Bacteria</taxon>
        <taxon>Bacillati</taxon>
        <taxon>Actinomycetota</taxon>
        <taxon>Actinomycetes</taxon>
        <taxon>Pseudonocardiales</taxon>
        <taxon>Pseudonocardiaceae</taxon>
        <taxon>Kibdelosporangium</taxon>
    </lineage>
</organism>
<proteinExistence type="predicted"/>
<dbReference type="Pfam" id="PF03995">
    <property type="entry name" value="Inhibitor_I36"/>
    <property type="match status" value="1"/>
</dbReference>
<protein>
    <submittedName>
        <fullName evidence="1">Peptidase inhibitor family I36 protein</fullName>
    </submittedName>
</protein>
<keyword evidence="2" id="KW-1185">Reference proteome</keyword>
<accession>A0ABW3MF80</accession>
<name>A0ABW3MF80_9PSEU</name>
<reference evidence="2" key="1">
    <citation type="journal article" date="2019" name="Int. J. Syst. Evol. Microbiol.">
        <title>The Global Catalogue of Microorganisms (GCM) 10K type strain sequencing project: providing services to taxonomists for standard genome sequencing and annotation.</title>
        <authorList>
            <consortium name="The Broad Institute Genomics Platform"/>
            <consortium name="The Broad Institute Genome Sequencing Center for Infectious Disease"/>
            <person name="Wu L."/>
            <person name="Ma J."/>
        </authorList>
    </citation>
    <scope>NUCLEOTIDE SEQUENCE [LARGE SCALE GENOMIC DNA]</scope>
    <source>
        <strain evidence="2">JCM 31486</strain>
    </source>
</reference>
<comment type="caution">
    <text evidence="1">The sequence shown here is derived from an EMBL/GenBank/DDBJ whole genome shotgun (WGS) entry which is preliminary data.</text>
</comment>
<dbReference type="Gene3D" id="2.60.20.10">
    <property type="entry name" value="Crystallins"/>
    <property type="match status" value="1"/>
</dbReference>
<dbReference type="Proteomes" id="UP001597045">
    <property type="component" value="Unassembled WGS sequence"/>
</dbReference>
<gene>
    <name evidence="1" type="ORF">ACFQ1S_23305</name>
</gene>
<evidence type="ECO:0000313" key="1">
    <source>
        <dbReference type="EMBL" id="MFD1048254.1"/>
    </source>
</evidence>
<evidence type="ECO:0000313" key="2">
    <source>
        <dbReference type="Proteomes" id="UP001597045"/>
    </source>
</evidence>